<evidence type="ECO:0000259" key="2">
    <source>
        <dbReference type="Pfam" id="PF00786"/>
    </source>
</evidence>
<protein>
    <recommendedName>
        <fullName evidence="6">CRIB domain-containing protein</fullName>
    </recommendedName>
</protein>
<dbReference type="EMBL" id="LKCW01000013">
    <property type="protein sequence ID" value="KPM44874.1"/>
    <property type="molecule type" value="Genomic_DNA"/>
</dbReference>
<dbReference type="InterPro" id="IPR036936">
    <property type="entry name" value="CRIB_dom_sf"/>
</dbReference>
<comment type="caution">
    <text evidence="4">The sequence shown here is derived from an EMBL/GenBank/DDBJ whole genome shotgun (WGS) entry which is preliminary data.</text>
</comment>
<evidence type="ECO:0000256" key="1">
    <source>
        <dbReference type="SAM" id="MobiDB-lite"/>
    </source>
</evidence>
<proteinExistence type="predicted"/>
<dbReference type="Pfam" id="PF00786">
    <property type="entry name" value="PBD"/>
    <property type="match status" value="1"/>
</dbReference>
<accession>A0A0P7BYJ2</accession>
<evidence type="ECO:0008006" key="6">
    <source>
        <dbReference type="Google" id="ProtNLM"/>
    </source>
</evidence>
<dbReference type="Pfam" id="PF17111">
    <property type="entry name" value="PigL_N"/>
    <property type="match status" value="1"/>
</dbReference>
<feature type="region of interest" description="Disordered" evidence="1">
    <location>
        <begin position="400"/>
        <end position="422"/>
    </location>
</feature>
<gene>
    <name evidence="4" type="ORF">AK830_g1594</name>
</gene>
<dbReference type="AlphaFoldDB" id="A0A0P7BYJ2"/>
<feature type="compositionally biased region" description="Basic and acidic residues" evidence="1">
    <location>
        <begin position="400"/>
        <end position="416"/>
    </location>
</feature>
<organism evidence="4 5">
    <name type="scientific">Neonectria ditissima</name>
    <dbReference type="NCBI Taxonomy" id="78410"/>
    <lineage>
        <taxon>Eukaryota</taxon>
        <taxon>Fungi</taxon>
        <taxon>Dikarya</taxon>
        <taxon>Ascomycota</taxon>
        <taxon>Pezizomycotina</taxon>
        <taxon>Sordariomycetes</taxon>
        <taxon>Hypocreomycetidae</taxon>
        <taxon>Hypocreales</taxon>
        <taxon>Nectriaceae</taxon>
        <taxon>Neonectria</taxon>
    </lineage>
</organism>
<dbReference type="Proteomes" id="UP000050424">
    <property type="component" value="Unassembled WGS sequence"/>
</dbReference>
<dbReference type="InterPro" id="IPR031348">
    <property type="entry name" value="PigL_N"/>
</dbReference>
<dbReference type="Gene3D" id="3.90.810.10">
    <property type="entry name" value="CRIB domain"/>
    <property type="match status" value="1"/>
</dbReference>
<feature type="domain" description="Azaphilone pigments biosynthesis cluster protein L N-terminal" evidence="3">
    <location>
        <begin position="1"/>
        <end position="186"/>
    </location>
</feature>
<feature type="region of interest" description="Disordered" evidence="1">
    <location>
        <begin position="438"/>
        <end position="485"/>
    </location>
</feature>
<evidence type="ECO:0000259" key="3">
    <source>
        <dbReference type="Pfam" id="PF17111"/>
    </source>
</evidence>
<dbReference type="InterPro" id="IPR000095">
    <property type="entry name" value="CRIB_dom"/>
</dbReference>
<feature type="compositionally biased region" description="Basic and acidic residues" evidence="1">
    <location>
        <begin position="438"/>
        <end position="447"/>
    </location>
</feature>
<keyword evidence="5" id="KW-1185">Reference proteome</keyword>
<evidence type="ECO:0000313" key="5">
    <source>
        <dbReference type="Proteomes" id="UP000050424"/>
    </source>
</evidence>
<dbReference type="STRING" id="78410.A0A0P7BYJ2"/>
<evidence type="ECO:0000313" key="4">
    <source>
        <dbReference type="EMBL" id="KPM44874.1"/>
    </source>
</evidence>
<sequence length="485" mass="52597">MDPLSVAASVVGLLAAGGKVTALLFAIITSCKDSPDLARSIMWEVADISAALGHLQDFVGGRKAATSERGSLILLDQLLTTLTGCVTTYSDLQSMLKGLSISEDTGTFDRIKWMRQEGKLSSLVQRLQNHKSCLTLMLTIIQCKSMEEAQSSTQKLCILVEQVLESNQDLAERIRGLEQEGSIISRARSEIGVRDDASTIRQASAGNKRLLQAGDTSVKHFAFEDDLALSRAYNKAVYRHSQLSLTSTTLYTTALSVFSKLSLSQISSISFYALPVCAVELTNSELYVFGEEGAILLDPIPTPVDEPEASTVQARRSFIGAIRSRRPASAGGPKTATKGSGLLGRFATPQRRILPSAPENPIHVTHVAFDHEKGVFKNKGLPREWKELMNRSSAIVSDTNHLDGVSKAETTPKLDSAEDESQIATSLRVNKDIQAETFYREDERASDTTEPSQSQKLWALVPKHGGNPASLPPDGTNNDGHKGNE</sequence>
<dbReference type="OrthoDB" id="19923at2759"/>
<reference evidence="4 5" key="1">
    <citation type="submission" date="2015-09" db="EMBL/GenBank/DDBJ databases">
        <title>Draft genome of a European isolate of the apple canker pathogen Neonectria ditissima.</title>
        <authorList>
            <person name="Gomez-Cortecero A."/>
            <person name="Harrison R.J."/>
            <person name="Armitage A.D."/>
        </authorList>
    </citation>
    <scope>NUCLEOTIDE SEQUENCE [LARGE SCALE GENOMIC DNA]</scope>
    <source>
        <strain evidence="4 5">R09/05</strain>
    </source>
</reference>
<feature type="domain" description="CRIB" evidence="2">
    <location>
        <begin position="356"/>
        <end position="393"/>
    </location>
</feature>
<name>A0A0P7BYJ2_9HYPO</name>